<dbReference type="EMBL" id="CP061799">
    <property type="protein sequence ID" value="QTA82153.1"/>
    <property type="molecule type" value="Genomic_DNA"/>
</dbReference>
<dbReference type="Proteomes" id="UP000663720">
    <property type="component" value="Chromosome"/>
</dbReference>
<protein>
    <submittedName>
        <fullName evidence="1">Uncharacterized protein</fullName>
    </submittedName>
</protein>
<accession>A0A975GIP6</accession>
<evidence type="ECO:0000313" key="2">
    <source>
        <dbReference type="Proteomes" id="UP000663720"/>
    </source>
</evidence>
<keyword evidence="2" id="KW-1185">Reference proteome</keyword>
<dbReference type="KEGG" id="dli:dnl_45200"/>
<sequence>MPTTEINRVIEGFNLLPPEEKEYVAQMIHRQFIEYRREEILQQAKEAMNDFKQGNVKSGSLQDIYKDLEDDESY</sequence>
<proteinExistence type="predicted"/>
<dbReference type="AlphaFoldDB" id="A0A975GIP6"/>
<organism evidence="1 2">
    <name type="scientific">Desulfonema limicola</name>
    <dbReference type="NCBI Taxonomy" id="45656"/>
    <lineage>
        <taxon>Bacteria</taxon>
        <taxon>Pseudomonadati</taxon>
        <taxon>Thermodesulfobacteriota</taxon>
        <taxon>Desulfobacteria</taxon>
        <taxon>Desulfobacterales</taxon>
        <taxon>Desulfococcaceae</taxon>
        <taxon>Desulfonema</taxon>
    </lineage>
</organism>
<name>A0A975GIP6_9BACT</name>
<gene>
    <name evidence="1" type="ORF">dnl_45200</name>
</gene>
<reference evidence="1" key="1">
    <citation type="journal article" date="2021" name="Microb. Physiol.">
        <title>Proteogenomic Insights into the Physiology of Marine, Sulfate-Reducing, Filamentous Desulfonema limicola and Desulfonema magnum.</title>
        <authorList>
            <person name="Schnaars V."/>
            <person name="Wohlbrand L."/>
            <person name="Scheve S."/>
            <person name="Hinrichs C."/>
            <person name="Reinhardt R."/>
            <person name="Rabus R."/>
        </authorList>
    </citation>
    <scope>NUCLEOTIDE SEQUENCE</scope>
    <source>
        <strain evidence="1">5ac10</strain>
    </source>
</reference>
<evidence type="ECO:0000313" key="1">
    <source>
        <dbReference type="EMBL" id="QTA82153.1"/>
    </source>
</evidence>
<dbReference type="RefSeq" id="WP_207688113.1">
    <property type="nucleotide sequence ID" value="NZ_CP061799.1"/>
</dbReference>